<dbReference type="AlphaFoldDB" id="A0A2R5EX84"/>
<proteinExistence type="predicted"/>
<name>A0A2R5EX84_9BACL</name>
<keyword evidence="1" id="KW-0472">Membrane</keyword>
<evidence type="ECO:0000313" key="3">
    <source>
        <dbReference type="Proteomes" id="UP000245202"/>
    </source>
</evidence>
<protein>
    <recommendedName>
        <fullName evidence="4">Amino acid transporter</fullName>
    </recommendedName>
</protein>
<dbReference type="Proteomes" id="UP000245202">
    <property type="component" value="Unassembled WGS sequence"/>
</dbReference>
<evidence type="ECO:0000313" key="2">
    <source>
        <dbReference type="EMBL" id="GBG11316.1"/>
    </source>
</evidence>
<comment type="caution">
    <text evidence="2">The sequence shown here is derived from an EMBL/GenBank/DDBJ whole genome shotgun (WGS) entry which is preliminary data.</text>
</comment>
<evidence type="ECO:0008006" key="4">
    <source>
        <dbReference type="Google" id="ProtNLM"/>
    </source>
</evidence>
<evidence type="ECO:0000256" key="1">
    <source>
        <dbReference type="SAM" id="Phobius"/>
    </source>
</evidence>
<keyword evidence="3" id="KW-1185">Reference proteome</keyword>
<keyword evidence="1" id="KW-1133">Transmembrane helix</keyword>
<dbReference type="RefSeq" id="WP_108995634.1">
    <property type="nucleotide sequence ID" value="NZ_BDQX01000394.1"/>
</dbReference>
<feature type="transmembrane region" description="Helical" evidence="1">
    <location>
        <begin position="53"/>
        <end position="71"/>
    </location>
</feature>
<gene>
    <name evidence="2" type="ORF">PAT3040_06117</name>
</gene>
<organism evidence="2 3">
    <name type="scientific">Paenibacillus agaridevorans</name>
    <dbReference type="NCBI Taxonomy" id="171404"/>
    <lineage>
        <taxon>Bacteria</taxon>
        <taxon>Bacillati</taxon>
        <taxon>Bacillota</taxon>
        <taxon>Bacilli</taxon>
        <taxon>Bacillales</taxon>
        <taxon>Paenibacillaceae</taxon>
        <taxon>Paenibacillus</taxon>
    </lineage>
</organism>
<accession>A0A2R5EX84</accession>
<keyword evidence="1" id="KW-0812">Transmembrane</keyword>
<sequence length="76" mass="8654">MSYPNNTHETQPETERAVDETYRDINMDGIQRVEGGGPIRKVNMSEMPKPLRYFGYTLAAILLLGILILLLSDWLS</sequence>
<reference evidence="2 3" key="1">
    <citation type="submission" date="2017-08" db="EMBL/GenBank/DDBJ databases">
        <title>Substantial Increase in Enzyme Production by Combined Drug-Resistance Mutations in Paenibacillus agaridevorans.</title>
        <authorList>
            <person name="Tanaka Y."/>
            <person name="Funane K."/>
            <person name="Hosaka T."/>
            <person name="Shiwa Y."/>
            <person name="Fujita N."/>
            <person name="Miyazaki T."/>
            <person name="Yoshikawa H."/>
            <person name="Murakami K."/>
            <person name="Kasahara K."/>
            <person name="Inaoka T."/>
            <person name="Hiraga Y."/>
            <person name="Ochi K."/>
        </authorList>
    </citation>
    <scope>NUCLEOTIDE SEQUENCE [LARGE SCALE GENOMIC DNA]</scope>
    <source>
        <strain evidence="2 3">T-3040</strain>
    </source>
</reference>
<dbReference type="EMBL" id="BDQX01000394">
    <property type="protein sequence ID" value="GBG11316.1"/>
    <property type="molecule type" value="Genomic_DNA"/>
</dbReference>